<evidence type="ECO:0000313" key="3">
    <source>
        <dbReference type="Proteomes" id="UP001341840"/>
    </source>
</evidence>
<evidence type="ECO:0000256" key="1">
    <source>
        <dbReference type="SAM" id="MobiDB-lite"/>
    </source>
</evidence>
<feature type="compositionally biased region" description="Low complexity" evidence="1">
    <location>
        <begin position="33"/>
        <end position="45"/>
    </location>
</feature>
<accession>A0ABU6YJ79</accession>
<comment type="caution">
    <text evidence="2">The sequence shown here is derived from an EMBL/GenBank/DDBJ whole genome shotgun (WGS) entry which is preliminary data.</text>
</comment>
<reference evidence="2 3" key="1">
    <citation type="journal article" date="2023" name="Plants (Basel)">
        <title>Bridging the Gap: Combining Genomics and Transcriptomics Approaches to Understand Stylosanthes scabra, an Orphan Legume from the Brazilian Caatinga.</title>
        <authorList>
            <person name="Ferreira-Neto J.R.C."/>
            <person name="da Silva M.D."/>
            <person name="Binneck E."/>
            <person name="de Melo N.F."/>
            <person name="da Silva R.H."/>
            <person name="de Melo A.L.T.M."/>
            <person name="Pandolfi V."/>
            <person name="Bustamante F.O."/>
            <person name="Brasileiro-Vidal A.C."/>
            <person name="Benko-Iseppon A.M."/>
        </authorList>
    </citation>
    <scope>NUCLEOTIDE SEQUENCE [LARGE SCALE GENOMIC DNA]</scope>
    <source>
        <tissue evidence="2">Leaves</tissue>
    </source>
</reference>
<dbReference type="EMBL" id="JASCZI010242174">
    <property type="protein sequence ID" value="MED6209976.1"/>
    <property type="molecule type" value="Genomic_DNA"/>
</dbReference>
<organism evidence="2 3">
    <name type="scientific">Stylosanthes scabra</name>
    <dbReference type="NCBI Taxonomy" id="79078"/>
    <lineage>
        <taxon>Eukaryota</taxon>
        <taxon>Viridiplantae</taxon>
        <taxon>Streptophyta</taxon>
        <taxon>Embryophyta</taxon>
        <taxon>Tracheophyta</taxon>
        <taxon>Spermatophyta</taxon>
        <taxon>Magnoliopsida</taxon>
        <taxon>eudicotyledons</taxon>
        <taxon>Gunneridae</taxon>
        <taxon>Pentapetalae</taxon>
        <taxon>rosids</taxon>
        <taxon>fabids</taxon>
        <taxon>Fabales</taxon>
        <taxon>Fabaceae</taxon>
        <taxon>Papilionoideae</taxon>
        <taxon>50 kb inversion clade</taxon>
        <taxon>dalbergioids sensu lato</taxon>
        <taxon>Dalbergieae</taxon>
        <taxon>Pterocarpus clade</taxon>
        <taxon>Stylosanthes</taxon>
    </lineage>
</organism>
<gene>
    <name evidence="2" type="ORF">PIB30_059758</name>
</gene>
<feature type="region of interest" description="Disordered" evidence="1">
    <location>
        <begin position="1"/>
        <end position="134"/>
    </location>
</feature>
<proteinExistence type="predicted"/>
<feature type="compositionally biased region" description="Polar residues" evidence="1">
    <location>
        <begin position="1"/>
        <end position="10"/>
    </location>
</feature>
<feature type="compositionally biased region" description="Polar residues" evidence="1">
    <location>
        <begin position="91"/>
        <end position="112"/>
    </location>
</feature>
<protein>
    <submittedName>
        <fullName evidence="2">Uncharacterized protein</fullName>
    </submittedName>
</protein>
<evidence type="ECO:0000313" key="2">
    <source>
        <dbReference type="EMBL" id="MED6209976.1"/>
    </source>
</evidence>
<keyword evidence="3" id="KW-1185">Reference proteome</keyword>
<name>A0ABU6YJ79_9FABA</name>
<dbReference type="Proteomes" id="UP001341840">
    <property type="component" value="Unassembled WGS sequence"/>
</dbReference>
<sequence length="134" mass="15015">MYTPYPTRQENWLKEHENRDSESELDAQAWEPASRISASSSQRSSANKHLQNSAKPTPSRPSPTPRRCFQALKPGSHSQRPTPRRCFQALKPTSQHQCPSAHSSAQALTSKLHQPASRPTPRRPNQRPGVASQD</sequence>
<feature type="compositionally biased region" description="Basic and acidic residues" evidence="1">
    <location>
        <begin position="11"/>
        <end position="22"/>
    </location>
</feature>